<dbReference type="Gene3D" id="3.40.30.10">
    <property type="entry name" value="Glutaredoxin"/>
    <property type="match status" value="1"/>
</dbReference>
<feature type="domain" description="GST C-terminal" evidence="2">
    <location>
        <begin position="102"/>
        <end position="243"/>
    </location>
</feature>
<dbReference type="InterPro" id="IPR036282">
    <property type="entry name" value="Glutathione-S-Trfase_C_sf"/>
</dbReference>
<sequence length="243" mass="26039">MPETNALRSRHETSLVPPASSHRIRSRIGTDLAGGFYPAPHRYEVYLSPGCPRSLRVAITLALLRLSDSIATTLVASPGATSEVTTSLRRAYEATWHHYDGPLTVPALCDRWSGRVVSNHTPDILRDLAVRLADPGAPGRPRLRPAALAADIDAVHALLADLPAALAPLDARLASGPFVLGGELTAADVDLWAALMYVGDRDADGVPLAARYPRLADYVRRLRSHPAFHHGLALTHGVRKGAA</sequence>
<gene>
    <name evidence="3" type="ORF">G4H13_01185</name>
</gene>
<dbReference type="GO" id="GO:0005737">
    <property type="term" value="C:cytoplasm"/>
    <property type="evidence" value="ECO:0007669"/>
    <property type="project" value="TreeGrafter"/>
</dbReference>
<protein>
    <submittedName>
        <fullName evidence="3">Cell envelope biogenesis protein OmpA</fullName>
    </submittedName>
</protein>
<dbReference type="GO" id="GO:0004364">
    <property type="term" value="F:glutathione transferase activity"/>
    <property type="evidence" value="ECO:0007669"/>
    <property type="project" value="InterPro"/>
</dbReference>
<dbReference type="Gene3D" id="1.20.1050.10">
    <property type="match status" value="1"/>
</dbReference>
<organism evidence="3 4">
    <name type="scientific">Streptomyces rhizosphaericus</name>
    <dbReference type="NCBI Taxonomy" id="114699"/>
    <lineage>
        <taxon>Bacteria</taxon>
        <taxon>Bacillati</taxon>
        <taxon>Actinomycetota</taxon>
        <taxon>Actinomycetes</taxon>
        <taxon>Kitasatosporales</taxon>
        <taxon>Streptomycetaceae</taxon>
        <taxon>Streptomyces</taxon>
        <taxon>Streptomyces violaceusniger group</taxon>
    </lineage>
</organism>
<keyword evidence="4" id="KW-1185">Reference proteome</keyword>
<feature type="region of interest" description="Disordered" evidence="1">
    <location>
        <begin position="1"/>
        <end position="21"/>
    </location>
</feature>
<dbReference type="PANTHER" id="PTHR32419">
    <property type="entry name" value="GLUTATHIONYL-HYDROQUINONE REDUCTASE"/>
    <property type="match status" value="1"/>
</dbReference>
<dbReference type="SUPFAM" id="SSF47616">
    <property type="entry name" value="GST C-terminal domain-like"/>
    <property type="match status" value="1"/>
</dbReference>
<dbReference type="Pfam" id="PF13410">
    <property type="entry name" value="GST_C_2"/>
    <property type="match status" value="1"/>
</dbReference>
<dbReference type="AlphaFoldDB" id="A0A6G4A6N5"/>
<dbReference type="EMBL" id="JAAIKT010000001">
    <property type="protein sequence ID" value="NEW69056.1"/>
    <property type="molecule type" value="Genomic_DNA"/>
</dbReference>
<dbReference type="PROSITE" id="PS50405">
    <property type="entry name" value="GST_CTER"/>
    <property type="match status" value="1"/>
</dbReference>
<accession>A0A6G4A6N5</accession>
<proteinExistence type="predicted"/>
<dbReference type="PANTHER" id="PTHR32419:SF6">
    <property type="entry name" value="GLUTATHIONE S-TRANSFERASE OMEGA-LIKE 1-RELATED"/>
    <property type="match status" value="1"/>
</dbReference>
<dbReference type="RefSeq" id="WP_164422765.1">
    <property type="nucleotide sequence ID" value="NZ_JAAIKT010000001.1"/>
</dbReference>
<dbReference type="InterPro" id="IPR016639">
    <property type="entry name" value="GST_Omega/GSH"/>
</dbReference>
<evidence type="ECO:0000259" key="2">
    <source>
        <dbReference type="PROSITE" id="PS50405"/>
    </source>
</evidence>
<evidence type="ECO:0000313" key="3">
    <source>
        <dbReference type="EMBL" id="NEW69056.1"/>
    </source>
</evidence>
<evidence type="ECO:0000256" key="1">
    <source>
        <dbReference type="SAM" id="MobiDB-lite"/>
    </source>
</evidence>
<name>A0A6G4A6N5_9ACTN</name>
<dbReference type="InterPro" id="IPR010987">
    <property type="entry name" value="Glutathione-S-Trfase_C-like"/>
</dbReference>
<dbReference type="Proteomes" id="UP000476310">
    <property type="component" value="Unassembled WGS sequence"/>
</dbReference>
<comment type="caution">
    <text evidence="3">The sequence shown here is derived from an EMBL/GenBank/DDBJ whole genome shotgun (WGS) entry which is preliminary data.</text>
</comment>
<reference evidence="3" key="1">
    <citation type="submission" date="2020-02" db="EMBL/GenBank/DDBJ databases">
        <title>A new Streptomyces sp. for controlling soil-borne diseases.</title>
        <authorList>
            <person name="Li X."/>
            <person name="Tian Y."/>
            <person name="Gao K."/>
        </authorList>
    </citation>
    <scope>NUCLEOTIDE SEQUENCE [LARGE SCALE GENOMIC DNA]</scope>
    <source>
        <strain evidence="3">0250</strain>
    </source>
</reference>
<evidence type="ECO:0000313" key="4">
    <source>
        <dbReference type="Proteomes" id="UP000476310"/>
    </source>
</evidence>